<keyword evidence="2" id="KW-0719">Serine esterase</keyword>
<dbReference type="SMART" id="SM01110">
    <property type="entry name" value="Cutinase"/>
    <property type="match status" value="1"/>
</dbReference>
<dbReference type="Proteomes" id="UP001225598">
    <property type="component" value="Chromosome"/>
</dbReference>
<evidence type="ECO:0000256" key="4">
    <source>
        <dbReference type="ARBA" id="ARBA00023157"/>
    </source>
</evidence>
<dbReference type="RefSeq" id="WP_284823809.1">
    <property type="nucleotide sequence ID" value="NZ_CP126969.1"/>
</dbReference>
<evidence type="ECO:0000256" key="1">
    <source>
        <dbReference type="ARBA" id="ARBA00007534"/>
    </source>
</evidence>
<dbReference type="Pfam" id="PF01083">
    <property type="entry name" value="Cutinase"/>
    <property type="match status" value="1"/>
</dbReference>
<protein>
    <submittedName>
        <fullName evidence="5">Cutinase family protein</fullName>
    </submittedName>
</protein>
<name>A0ABY8VC14_9CORY</name>
<sequence>MAFLVSDPVAGAADESSVSTLCKPVHVLQAAGTGESRRDHTPIAQEVFANGWNPALELENSLGEENIGSFNISYPASLGAISVLAGDEFGYEMSTFGESVLAGEQVATQEITAVHAACPHTKYILVGYSQGSSVVGNVAANIAAGTVADVHPDDIAAVLLVADPGRSLVDDSPTPSPSVVYGPIPPGVVGQNQEIINGGGTQVLPERVGMTGPRGQSFDGLHGKVFSLCHENDMACSSLQDSVVLAIADHAGRIENPGPGDVETGPILQAFFDEVNAGTPIGKAARNAGLTHRQVLALIDMALEVREFAGLAYSHSGGGLTRAQFLAITAIAALPHLAHEGVTAEYLGPVLTGIADQIRDVAPNAASRIYSEVRTLCAIDEGLVPNAESLKVSRQERAFNAVEAAGEGVARATGLDRIMESPDHANLVHSAALAGGFGPSHMTYYRGGYSINGLSGQDYGEQWLKDVAAAVIAGESRTLGSPTEI</sequence>
<reference evidence="5 6" key="1">
    <citation type="submission" date="2023-05" db="EMBL/GenBank/DDBJ databases">
        <title>Corynebacterium suedekumii sp. nov. and Corynebacterium breve sp. nov. isolated from raw cow's milk.</title>
        <authorList>
            <person name="Baer M.K."/>
            <person name="Mehl L."/>
            <person name="Hellmuth R."/>
            <person name="Marke G."/>
            <person name="Lipski A."/>
        </authorList>
    </citation>
    <scope>NUCLEOTIDE SEQUENCE [LARGE SCALE GENOMIC DNA]</scope>
    <source>
        <strain evidence="5 6">R4</strain>
    </source>
</reference>
<comment type="similarity">
    <text evidence="1">Belongs to the cutinase family.</text>
</comment>
<evidence type="ECO:0000313" key="5">
    <source>
        <dbReference type="EMBL" id="WIM67018.1"/>
    </source>
</evidence>
<dbReference type="InterPro" id="IPR029058">
    <property type="entry name" value="AB_hydrolase_fold"/>
</dbReference>
<keyword evidence="3" id="KW-0378">Hydrolase</keyword>
<dbReference type="SUPFAM" id="SSF53474">
    <property type="entry name" value="alpha/beta-Hydrolases"/>
    <property type="match status" value="1"/>
</dbReference>
<evidence type="ECO:0000256" key="2">
    <source>
        <dbReference type="ARBA" id="ARBA00022487"/>
    </source>
</evidence>
<keyword evidence="4" id="KW-1015">Disulfide bond</keyword>
<dbReference type="PANTHER" id="PTHR33630:SF9">
    <property type="entry name" value="CUTINASE 4"/>
    <property type="match status" value="1"/>
</dbReference>
<dbReference type="InterPro" id="IPR000675">
    <property type="entry name" value="Cutinase/axe"/>
</dbReference>
<gene>
    <name evidence="5" type="ORF">QP027_07740</name>
</gene>
<dbReference type="Gene3D" id="3.40.50.1820">
    <property type="entry name" value="alpha/beta hydrolase"/>
    <property type="match status" value="1"/>
</dbReference>
<proteinExistence type="inferred from homology"/>
<dbReference type="PANTHER" id="PTHR33630">
    <property type="entry name" value="CUTINASE RV1984C-RELATED-RELATED"/>
    <property type="match status" value="1"/>
</dbReference>
<evidence type="ECO:0000313" key="6">
    <source>
        <dbReference type="Proteomes" id="UP001225598"/>
    </source>
</evidence>
<keyword evidence="6" id="KW-1185">Reference proteome</keyword>
<organism evidence="5 6">
    <name type="scientific">Corynebacterium breve</name>
    <dbReference type="NCBI Taxonomy" id="3049799"/>
    <lineage>
        <taxon>Bacteria</taxon>
        <taxon>Bacillati</taxon>
        <taxon>Actinomycetota</taxon>
        <taxon>Actinomycetes</taxon>
        <taxon>Mycobacteriales</taxon>
        <taxon>Corynebacteriaceae</taxon>
        <taxon>Corynebacterium</taxon>
    </lineage>
</organism>
<accession>A0ABY8VC14</accession>
<dbReference type="EMBL" id="CP126969">
    <property type="protein sequence ID" value="WIM67018.1"/>
    <property type="molecule type" value="Genomic_DNA"/>
</dbReference>
<evidence type="ECO:0000256" key="3">
    <source>
        <dbReference type="ARBA" id="ARBA00022801"/>
    </source>
</evidence>